<dbReference type="AlphaFoldDB" id="A0AAV9AIB8"/>
<evidence type="ECO:0000313" key="1">
    <source>
        <dbReference type="EMBL" id="KAK1263911.1"/>
    </source>
</evidence>
<reference evidence="1" key="2">
    <citation type="submission" date="2023-06" db="EMBL/GenBank/DDBJ databases">
        <authorList>
            <person name="Ma L."/>
            <person name="Liu K.-W."/>
            <person name="Li Z."/>
            <person name="Hsiao Y.-Y."/>
            <person name="Qi Y."/>
            <person name="Fu T."/>
            <person name="Tang G."/>
            <person name="Zhang D."/>
            <person name="Sun W.-H."/>
            <person name="Liu D.-K."/>
            <person name="Li Y."/>
            <person name="Chen G.-Z."/>
            <person name="Liu X.-D."/>
            <person name="Liao X.-Y."/>
            <person name="Jiang Y.-T."/>
            <person name="Yu X."/>
            <person name="Hao Y."/>
            <person name="Huang J."/>
            <person name="Zhao X.-W."/>
            <person name="Ke S."/>
            <person name="Chen Y.-Y."/>
            <person name="Wu W.-L."/>
            <person name="Hsu J.-L."/>
            <person name="Lin Y.-F."/>
            <person name="Huang M.-D."/>
            <person name="Li C.-Y."/>
            <person name="Huang L."/>
            <person name="Wang Z.-W."/>
            <person name="Zhao X."/>
            <person name="Zhong W.-Y."/>
            <person name="Peng D.-H."/>
            <person name="Ahmad S."/>
            <person name="Lan S."/>
            <person name="Zhang J.-S."/>
            <person name="Tsai W.-C."/>
            <person name="Van De Peer Y."/>
            <person name="Liu Z.-J."/>
        </authorList>
    </citation>
    <scope>NUCLEOTIDE SEQUENCE</scope>
    <source>
        <strain evidence="1">SCP</strain>
        <tissue evidence="1">Leaves</tissue>
    </source>
</reference>
<proteinExistence type="predicted"/>
<dbReference type="Proteomes" id="UP001179952">
    <property type="component" value="Unassembled WGS sequence"/>
</dbReference>
<evidence type="ECO:0000313" key="2">
    <source>
        <dbReference type="Proteomes" id="UP001179952"/>
    </source>
</evidence>
<name>A0AAV9AIB8_ACOGR</name>
<comment type="caution">
    <text evidence="1">The sequence shown here is derived from an EMBL/GenBank/DDBJ whole genome shotgun (WGS) entry which is preliminary data.</text>
</comment>
<gene>
    <name evidence="1" type="ORF">QJS04_geneDACA016261</name>
</gene>
<organism evidence="1 2">
    <name type="scientific">Acorus gramineus</name>
    <name type="common">Dwarf sweet flag</name>
    <dbReference type="NCBI Taxonomy" id="55184"/>
    <lineage>
        <taxon>Eukaryota</taxon>
        <taxon>Viridiplantae</taxon>
        <taxon>Streptophyta</taxon>
        <taxon>Embryophyta</taxon>
        <taxon>Tracheophyta</taxon>
        <taxon>Spermatophyta</taxon>
        <taxon>Magnoliopsida</taxon>
        <taxon>Liliopsida</taxon>
        <taxon>Acoraceae</taxon>
        <taxon>Acorus</taxon>
    </lineage>
</organism>
<dbReference type="EMBL" id="JAUJYN010000009">
    <property type="protein sequence ID" value="KAK1263911.1"/>
    <property type="molecule type" value="Genomic_DNA"/>
</dbReference>
<reference evidence="1" key="1">
    <citation type="journal article" date="2023" name="Nat. Commun.">
        <title>Diploid and tetraploid genomes of Acorus and the evolution of monocots.</title>
        <authorList>
            <person name="Ma L."/>
            <person name="Liu K.W."/>
            <person name="Li Z."/>
            <person name="Hsiao Y.Y."/>
            <person name="Qi Y."/>
            <person name="Fu T."/>
            <person name="Tang G.D."/>
            <person name="Zhang D."/>
            <person name="Sun W.H."/>
            <person name="Liu D.K."/>
            <person name="Li Y."/>
            <person name="Chen G.Z."/>
            <person name="Liu X.D."/>
            <person name="Liao X.Y."/>
            <person name="Jiang Y.T."/>
            <person name="Yu X."/>
            <person name="Hao Y."/>
            <person name="Huang J."/>
            <person name="Zhao X.W."/>
            <person name="Ke S."/>
            <person name="Chen Y.Y."/>
            <person name="Wu W.L."/>
            <person name="Hsu J.L."/>
            <person name="Lin Y.F."/>
            <person name="Huang M.D."/>
            <person name="Li C.Y."/>
            <person name="Huang L."/>
            <person name="Wang Z.W."/>
            <person name="Zhao X."/>
            <person name="Zhong W.Y."/>
            <person name="Peng D.H."/>
            <person name="Ahmad S."/>
            <person name="Lan S."/>
            <person name="Zhang J.S."/>
            <person name="Tsai W.C."/>
            <person name="Van de Peer Y."/>
            <person name="Liu Z.J."/>
        </authorList>
    </citation>
    <scope>NUCLEOTIDE SEQUENCE</scope>
    <source>
        <strain evidence="1">SCP</strain>
    </source>
</reference>
<keyword evidence="2" id="KW-1185">Reference proteome</keyword>
<protein>
    <submittedName>
        <fullName evidence="1">Uncharacterized protein</fullName>
    </submittedName>
</protein>
<sequence>MQISFEMMKIDQEPKLVTKKAKNDDEKVITFSDADLEGVQASHCNATGLHSKKLSALPLNGFTALKH</sequence>
<accession>A0AAV9AIB8</accession>